<organism evidence="2 3">
    <name type="scientific">Peribacillus butanolivorans</name>
    <dbReference type="NCBI Taxonomy" id="421767"/>
    <lineage>
        <taxon>Bacteria</taxon>
        <taxon>Bacillati</taxon>
        <taxon>Bacillota</taxon>
        <taxon>Bacilli</taxon>
        <taxon>Bacillales</taxon>
        <taxon>Bacillaceae</taxon>
        <taxon>Peribacillus</taxon>
    </lineage>
</organism>
<comment type="caution">
    <text evidence="2">The sequence shown here is derived from an EMBL/GenBank/DDBJ whole genome shotgun (WGS) entry which is preliminary data.</text>
</comment>
<accession>A0AAX0RWV0</accession>
<feature type="non-terminal residue" evidence="2">
    <location>
        <position position="234"/>
    </location>
</feature>
<feature type="coiled-coil region" evidence="1">
    <location>
        <begin position="161"/>
        <end position="216"/>
    </location>
</feature>
<sequence length="234" mass="26576">MTDKTFEVKISDDFHNKVMQMIDSCGVTSKEWFEKAVVLTEIHGLNIAAGDHSEDFSELEVHTARIQELVANLVKREIYFKEELATKKEDITLIATSLENNNKEIAELHKQIDEMIATNEKNQSLIGVLSRLALEQEIQLKDLNEVLGSKEKVIVSFAASLENNKMENAELHKQVDEMEATNENNQLLIGEYKEKIDSLSRLVVEREEQLKDLNEVLGSKEKVIVSFTASLENS</sequence>
<reference evidence="2 3" key="1">
    <citation type="submission" date="2017-09" db="EMBL/GenBank/DDBJ databases">
        <title>Large-scale bioinformatics analysis of Bacillus genomes uncovers conserved roles of natural products in bacterial physiology.</title>
        <authorList>
            <consortium name="Agbiome Team Llc"/>
            <person name="Bleich R.M."/>
            <person name="Kirk G.J."/>
            <person name="Santa Maria K.C."/>
            <person name="Allen S.E."/>
            <person name="Farag S."/>
            <person name="Shank E.A."/>
            <person name="Bowers A."/>
        </authorList>
    </citation>
    <scope>NUCLEOTIDE SEQUENCE [LARGE SCALE GENOMIC DNA]</scope>
    <source>
        <strain evidence="2 3">AFS003229</strain>
    </source>
</reference>
<keyword evidence="1" id="KW-0175">Coiled coil</keyword>
<proteinExistence type="predicted"/>
<name>A0AAX0RWV0_9BACI</name>
<protein>
    <submittedName>
        <fullName evidence="2">Uncharacterized protein</fullName>
    </submittedName>
</protein>
<dbReference type="Proteomes" id="UP000220106">
    <property type="component" value="Unassembled WGS sequence"/>
</dbReference>
<evidence type="ECO:0000313" key="2">
    <source>
        <dbReference type="EMBL" id="PEJ25796.1"/>
    </source>
</evidence>
<dbReference type="SUPFAM" id="SSF90257">
    <property type="entry name" value="Myosin rod fragments"/>
    <property type="match status" value="1"/>
</dbReference>
<gene>
    <name evidence="2" type="ORF">CN689_26290</name>
</gene>
<dbReference type="EMBL" id="NUEQ01000117">
    <property type="protein sequence ID" value="PEJ25796.1"/>
    <property type="molecule type" value="Genomic_DNA"/>
</dbReference>
<evidence type="ECO:0000313" key="3">
    <source>
        <dbReference type="Proteomes" id="UP000220106"/>
    </source>
</evidence>
<evidence type="ECO:0000256" key="1">
    <source>
        <dbReference type="SAM" id="Coils"/>
    </source>
</evidence>
<dbReference type="AlphaFoldDB" id="A0AAX0RWV0"/>